<dbReference type="SUPFAM" id="SSF54001">
    <property type="entry name" value="Cysteine proteinases"/>
    <property type="match status" value="1"/>
</dbReference>
<reference evidence="2 3" key="1">
    <citation type="submission" date="2014-06" db="EMBL/GenBank/DDBJ databases">
        <title>Evolutionary Origins and Diversification of the Mycorrhizal Mutualists.</title>
        <authorList>
            <consortium name="DOE Joint Genome Institute"/>
            <consortium name="Mycorrhizal Genomics Consortium"/>
            <person name="Kohler A."/>
            <person name="Kuo A."/>
            <person name="Nagy L.G."/>
            <person name="Floudas D."/>
            <person name="Copeland A."/>
            <person name="Barry K.W."/>
            <person name="Cichocki N."/>
            <person name="Veneault-Fourrey C."/>
            <person name="LaButti K."/>
            <person name="Lindquist E.A."/>
            <person name="Lipzen A."/>
            <person name="Lundell T."/>
            <person name="Morin E."/>
            <person name="Murat C."/>
            <person name="Riley R."/>
            <person name="Ohm R."/>
            <person name="Sun H."/>
            <person name="Tunlid A."/>
            <person name="Henrissat B."/>
            <person name="Grigoriev I.V."/>
            <person name="Hibbett D.S."/>
            <person name="Martin F."/>
        </authorList>
    </citation>
    <scope>NUCLEOTIDE SEQUENCE [LARGE SCALE GENOMIC DNA]</scope>
    <source>
        <strain evidence="2 3">FD-325 SS-3</strain>
    </source>
</reference>
<dbReference type="Gene3D" id="3.40.395.10">
    <property type="entry name" value="Adenoviral Proteinase, Chain A"/>
    <property type="match status" value="1"/>
</dbReference>
<evidence type="ECO:0000313" key="3">
    <source>
        <dbReference type="Proteomes" id="UP000053263"/>
    </source>
</evidence>
<proteinExistence type="predicted"/>
<evidence type="ECO:0008006" key="4">
    <source>
        <dbReference type="Google" id="ProtNLM"/>
    </source>
</evidence>
<sequence>MAEISAAVHCWTAAERWLTSKEKVRVERTRKAARDFRVQLFTLPWQGHTHGFSDQEPVRIISAFCSRDWLSDAHENFFLELLRRDIASDPNSAFVTEIVLTWFTRSILKAYSGRASADYAAQRDSGVGALVRLGLDIEAGRTHSLGTIAHIHSNHWVGLIIDILTHAVLFGDPLGHDPPDDLKAAINWWLEQHTFSPYTWGVLPCTAQDDTHSCGVLTPNCIGHHYLPAKYPLIPSSQLEIDAARMEIGIEVLLQHKNALPIPIIADFSVQHEAAQFTFTSSTSTSKSPPRTPTRTGVADVLAVSFSALKVTPRVHEGALRSPTFSPSPSPVHPTWPVAAPKAKRHRQAVSPALSPEEKKKKKARSDALPTFAPLFAKAKAGAEKVKAAAKRLEGNLPSNPNASLSAPAKLSKAARAKTVAATKLPAKMRHKRARVCCVTCAAFGLTMLTSLRIVG</sequence>
<dbReference type="InterPro" id="IPR038765">
    <property type="entry name" value="Papain-like_cys_pep_sf"/>
</dbReference>
<accession>A0A0C9SK09</accession>
<keyword evidence="3" id="KW-1185">Reference proteome</keyword>
<gene>
    <name evidence="2" type="ORF">PLICRDRAFT_527481</name>
</gene>
<evidence type="ECO:0000256" key="1">
    <source>
        <dbReference type="SAM" id="MobiDB-lite"/>
    </source>
</evidence>
<feature type="region of interest" description="Disordered" evidence="1">
    <location>
        <begin position="320"/>
        <end position="366"/>
    </location>
</feature>
<organism evidence="2 3">
    <name type="scientific">Plicaturopsis crispa FD-325 SS-3</name>
    <dbReference type="NCBI Taxonomy" id="944288"/>
    <lineage>
        <taxon>Eukaryota</taxon>
        <taxon>Fungi</taxon>
        <taxon>Dikarya</taxon>
        <taxon>Basidiomycota</taxon>
        <taxon>Agaricomycotina</taxon>
        <taxon>Agaricomycetes</taxon>
        <taxon>Agaricomycetidae</taxon>
        <taxon>Amylocorticiales</taxon>
        <taxon>Amylocorticiaceae</taxon>
        <taxon>Plicatura</taxon>
        <taxon>Plicaturopsis crispa</taxon>
    </lineage>
</organism>
<dbReference type="AlphaFoldDB" id="A0A0C9SK09"/>
<dbReference type="Proteomes" id="UP000053263">
    <property type="component" value="Unassembled WGS sequence"/>
</dbReference>
<dbReference type="EMBL" id="KN832598">
    <property type="protein sequence ID" value="KII82916.1"/>
    <property type="molecule type" value="Genomic_DNA"/>
</dbReference>
<name>A0A0C9SK09_PLICR</name>
<dbReference type="OrthoDB" id="2979847at2759"/>
<evidence type="ECO:0000313" key="2">
    <source>
        <dbReference type="EMBL" id="KII82916.1"/>
    </source>
</evidence>
<protein>
    <recommendedName>
        <fullName evidence="4">Ubiquitin-like protease family profile domain-containing protein</fullName>
    </recommendedName>
</protein>
<dbReference type="HOGENOM" id="CLU_600081_0_0_1"/>